<name>A0A834FA26_ORYME</name>
<proteinExistence type="predicted"/>
<dbReference type="AlphaFoldDB" id="A0A834FA26"/>
<dbReference type="Proteomes" id="UP000646548">
    <property type="component" value="Unassembled WGS sequence"/>
</dbReference>
<feature type="chain" id="PRO_5032418749" evidence="2">
    <location>
        <begin position="25"/>
        <end position="264"/>
    </location>
</feature>
<evidence type="ECO:0000313" key="3">
    <source>
        <dbReference type="EMBL" id="KAF6730775.1"/>
    </source>
</evidence>
<dbReference type="EMBL" id="WKFB01000231">
    <property type="protein sequence ID" value="KAF6730775.1"/>
    <property type="molecule type" value="Genomic_DNA"/>
</dbReference>
<evidence type="ECO:0000313" key="4">
    <source>
        <dbReference type="Proteomes" id="UP000646548"/>
    </source>
</evidence>
<accession>A0A834FA26</accession>
<protein>
    <submittedName>
        <fullName evidence="3">Uncharacterized protein</fullName>
    </submittedName>
</protein>
<reference evidence="3" key="1">
    <citation type="journal article" name="BMC Genomics">
        <title>Long-read sequencing and de novo genome assembly of marine medaka (Oryzias melastigma).</title>
        <authorList>
            <person name="Liang P."/>
            <person name="Saqib H.S.A."/>
            <person name="Ni X."/>
            <person name="Shen Y."/>
        </authorList>
    </citation>
    <scope>NUCLEOTIDE SEQUENCE</scope>
    <source>
        <strain evidence="3">Bigg-433</strain>
    </source>
</reference>
<sequence>MSCWSSSFALRVSWIVQLLGWCAAFPYHRYDPMIVATKNLHLKDPELQQYTYEPQGFVLTYDPDAHSKVPDVDFPWTWSYSHYVDNDNTSSVPQPELAPSSGSVEEGPSNIWPEPPESVLYISGPDLVAIPSLPEQPEPGLGSVGTVRSFGSPYKAFPDDVQSRAGSGFAAPSHSTDVAEELSLLGWNVMAARQMPLFQAWNDGEVPVDFTAPPVQPLSHLFQFDRGFQRTKDFHSDLKYSQDIFPEIPPVQGRFFGQFKQTAQ</sequence>
<evidence type="ECO:0000256" key="2">
    <source>
        <dbReference type="SAM" id="SignalP"/>
    </source>
</evidence>
<keyword evidence="2" id="KW-0732">Signal</keyword>
<comment type="caution">
    <text evidence="3">The sequence shown here is derived from an EMBL/GenBank/DDBJ whole genome shotgun (WGS) entry which is preliminary data.</text>
</comment>
<evidence type="ECO:0000256" key="1">
    <source>
        <dbReference type="SAM" id="MobiDB-lite"/>
    </source>
</evidence>
<feature type="signal peptide" evidence="2">
    <location>
        <begin position="1"/>
        <end position="24"/>
    </location>
</feature>
<feature type="region of interest" description="Disordered" evidence="1">
    <location>
        <begin position="89"/>
        <end position="109"/>
    </location>
</feature>
<organism evidence="3 4">
    <name type="scientific">Oryzias melastigma</name>
    <name type="common">Marine medaka</name>
    <dbReference type="NCBI Taxonomy" id="30732"/>
    <lineage>
        <taxon>Eukaryota</taxon>
        <taxon>Metazoa</taxon>
        <taxon>Chordata</taxon>
        <taxon>Craniata</taxon>
        <taxon>Vertebrata</taxon>
        <taxon>Euteleostomi</taxon>
        <taxon>Actinopterygii</taxon>
        <taxon>Neopterygii</taxon>
        <taxon>Teleostei</taxon>
        <taxon>Neoteleostei</taxon>
        <taxon>Acanthomorphata</taxon>
        <taxon>Ovalentaria</taxon>
        <taxon>Atherinomorphae</taxon>
        <taxon>Beloniformes</taxon>
        <taxon>Adrianichthyidae</taxon>
        <taxon>Oryziinae</taxon>
        <taxon>Oryzias</taxon>
    </lineage>
</organism>
<gene>
    <name evidence="3" type="ORF">FQA47_003050</name>
</gene>